<accession>A0A3R7SB86</accession>
<dbReference type="EMBL" id="MKKU01000005">
    <property type="protein sequence ID" value="RNF27471.1"/>
    <property type="molecule type" value="Genomic_DNA"/>
</dbReference>
<dbReference type="PANTHER" id="PTHR43372">
    <property type="entry name" value="FATTY-ACID AMIDE HYDROLASE"/>
    <property type="match status" value="1"/>
</dbReference>
<dbReference type="RefSeq" id="XP_029232677.1">
    <property type="nucleotide sequence ID" value="XM_029367217.1"/>
</dbReference>
<proteinExistence type="predicted"/>
<dbReference type="OrthoDB" id="566138at2759"/>
<dbReference type="PANTHER" id="PTHR43372:SF4">
    <property type="entry name" value="FATTY-ACID AMIDE HYDROLASE 2"/>
    <property type="match status" value="1"/>
</dbReference>
<feature type="domain" description="Amidase" evidence="1">
    <location>
        <begin position="83"/>
        <end position="370"/>
    </location>
</feature>
<keyword evidence="3" id="KW-1185">Reference proteome</keyword>
<keyword evidence="2" id="KW-0378">Hydrolase</keyword>
<name>A0A3R7SB86_9TRYP</name>
<dbReference type="GO" id="GO:0016874">
    <property type="term" value="F:ligase activity"/>
    <property type="evidence" value="ECO:0007669"/>
    <property type="project" value="UniProtKB-KW"/>
</dbReference>
<dbReference type="Proteomes" id="UP000284403">
    <property type="component" value="Unassembled WGS sequence"/>
</dbReference>
<evidence type="ECO:0000313" key="2">
    <source>
        <dbReference type="EMBL" id="RNF27471.1"/>
    </source>
</evidence>
<dbReference type="InterPro" id="IPR036928">
    <property type="entry name" value="AS_sf"/>
</dbReference>
<dbReference type="InterPro" id="IPR052739">
    <property type="entry name" value="FAAH2"/>
</dbReference>
<evidence type="ECO:0000313" key="3">
    <source>
        <dbReference type="Proteomes" id="UP000284403"/>
    </source>
</evidence>
<dbReference type="InterPro" id="IPR023631">
    <property type="entry name" value="Amidase_dom"/>
</dbReference>
<dbReference type="AlphaFoldDB" id="A0A3R7SB86"/>
<gene>
    <name evidence="2" type="ORF">Tco025E_00273</name>
</gene>
<dbReference type="EC" id="6.3.5.-" evidence="2"/>
<evidence type="ECO:0000259" key="1">
    <source>
        <dbReference type="Pfam" id="PF01425"/>
    </source>
</evidence>
<sequence length="606" mass="66492">MMRLSLIFALVLLSLVWWFCGSLAGTALLVGYAYLANKAFGLYLMAGPRTSRQVPDVPIAYCQQLSAVQLSNAYSAGELSCEDVVRTYIEHIKRVNPYLNLMVFECFDDAIEAAVKADAVWSAWRANRSRPAPSWLLGVPCTIKECMAVVGCPNTSGHPHRRHIIAKRDSPVVKNFRDAGAIILGVTNTSELCMWYESSNHVYGISCNPYDTRCLVGGSSGGEGAAAGAVFSTFSLGSDIGGSIRMPAFFNGVFGQKSSPHYISNRGQHPSPKTAANHYMATGPICRFAEDIAPLCHVAARGGFLEDPKIYPPRPPLGEIPEIEKGKPLRVFALEDFGITGVRTSWSQLAAVRLAAQCLEQQYGAKVVYVNLRDRSRCTGGEIPVEFRPFADVFAMWISALSSDPTENRFTALMGEGNLSFNALWELLLWFVGRSQHTLPALALCVIEFLDQSFPSKMRLSSPRSDIAAFKRALESLLRDDGVILAPTFPRPAPRHHLPLMAPLEFQYTAAFNVLQMPATAVPIWTPDLQGSRTSVTPADVRERRLPPDYHLPKGVQIVSRELNDELGIGVAIALEKALGGYKYPGWAVLEEHARGRHGGTPRRVK</sequence>
<dbReference type="GO" id="GO:0016787">
    <property type="term" value="F:hydrolase activity"/>
    <property type="evidence" value="ECO:0007669"/>
    <property type="project" value="UniProtKB-KW"/>
</dbReference>
<protein>
    <submittedName>
        <fullName evidence="2">Fatty acid amide hydrolase 2</fullName>
        <ecNumber evidence="2">6.3.5.-</ecNumber>
    </submittedName>
</protein>
<organism evidence="2 3">
    <name type="scientific">Trypanosoma conorhini</name>
    <dbReference type="NCBI Taxonomy" id="83891"/>
    <lineage>
        <taxon>Eukaryota</taxon>
        <taxon>Discoba</taxon>
        <taxon>Euglenozoa</taxon>
        <taxon>Kinetoplastea</taxon>
        <taxon>Metakinetoplastina</taxon>
        <taxon>Trypanosomatida</taxon>
        <taxon>Trypanosomatidae</taxon>
        <taxon>Trypanosoma</taxon>
    </lineage>
</organism>
<dbReference type="Gene3D" id="3.90.1300.10">
    <property type="entry name" value="Amidase signature (AS) domain"/>
    <property type="match status" value="1"/>
</dbReference>
<comment type="caution">
    <text evidence="2">The sequence shown here is derived from an EMBL/GenBank/DDBJ whole genome shotgun (WGS) entry which is preliminary data.</text>
</comment>
<dbReference type="GO" id="GO:0012505">
    <property type="term" value="C:endomembrane system"/>
    <property type="evidence" value="ECO:0007669"/>
    <property type="project" value="TreeGrafter"/>
</dbReference>
<dbReference type="Pfam" id="PF01425">
    <property type="entry name" value="Amidase"/>
    <property type="match status" value="1"/>
</dbReference>
<keyword evidence="2" id="KW-0436">Ligase</keyword>
<dbReference type="GeneID" id="40313884"/>
<dbReference type="SUPFAM" id="SSF75304">
    <property type="entry name" value="Amidase signature (AS) enzymes"/>
    <property type="match status" value="1"/>
</dbReference>
<reference evidence="2 3" key="1">
    <citation type="journal article" date="2018" name="BMC Genomics">
        <title>Genomic comparison of Trypanosoma conorhini and Trypanosoma rangeli to Trypanosoma cruzi strains of high and low virulence.</title>
        <authorList>
            <person name="Bradwell K.R."/>
            <person name="Koparde V.N."/>
            <person name="Matveyev A.V."/>
            <person name="Serrano M.G."/>
            <person name="Alves J.M."/>
            <person name="Parikh H."/>
            <person name="Huang B."/>
            <person name="Lee V."/>
            <person name="Espinosa-Alvarez O."/>
            <person name="Ortiz P.A."/>
            <person name="Costa-Martins A.G."/>
            <person name="Teixeira M.M."/>
            <person name="Buck G.A."/>
        </authorList>
    </citation>
    <scope>NUCLEOTIDE SEQUENCE [LARGE SCALE GENOMIC DNA]</scope>
    <source>
        <strain evidence="2 3">025E</strain>
    </source>
</reference>